<organism evidence="2 3">
    <name type="scientific">Pleurodeles waltl</name>
    <name type="common">Iberian ribbed newt</name>
    <dbReference type="NCBI Taxonomy" id="8319"/>
    <lineage>
        <taxon>Eukaryota</taxon>
        <taxon>Metazoa</taxon>
        <taxon>Chordata</taxon>
        <taxon>Craniata</taxon>
        <taxon>Vertebrata</taxon>
        <taxon>Euteleostomi</taxon>
        <taxon>Amphibia</taxon>
        <taxon>Batrachia</taxon>
        <taxon>Caudata</taxon>
        <taxon>Salamandroidea</taxon>
        <taxon>Salamandridae</taxon>
        <taxon>Pleurodelinae</taxon>
        <taxon>Pleurodeles</taxon>
    </lineage>
</organism>
<proteinExistence type="predicted"/>
<keyword evidence="3" id="KW-1185">Reference proteome</keyword>
<evidence type="ECO:0000313" key="3">
    <source>
        <dbReference type="Proteomes" id="UP001066276"/>
    </source>
</evidence>
<gene>
    <name evidence="2" type="ORF">NDU88_001245</name>
</gene>
<reference evidence="2" key="1">
    <citation type="journal article" date="2022" name="bioRxiv">
        <title>Sequencing and chromosome-scale assembly of the giantPleurodeles waltlgenome.</title>
        <authorList>
            <person name="Brown T."/>
            <person name="Elewa A."/>
            <person name="Iarovenko S."/>
            <person name="Subramanian E."/>
            <person name="Araus A.J."/>
            <person name="Petzold A."/>
            <person name="Susuki M."/>
            <person name="Suzuki K.-i.T."/>
            <person name="Hayashi T."/>
            <person name="Toyoda A."/>
            <person name="Oliveira C."/>
            <person name="Osipova E."/>
            <person name="Leigh N.D."/>
            <person name="Simon A."/>
            <person name="Yun M.H."/>
        </authorList>
    </citation>
    <scope>NUCLEOTIDE SEQUENCE</scope>
    <source>
        <strain evidence="2">20211129_DDA</strain>
        <tissue evidence="2">Liver</tissue>
    </source>
</reference>
<evidence type="ECO:0000313" key="2">
    <source>
        <dbReference type="EMBL" id="KAJ1122761.1"/>
    </source>
</evidence>
<name>A0AAV7P3J9_PLEWA</name>
<dbReference type="AlphaFoldDB" id="A0AAV7P3J9"/>
<comment type="caution">
    <text evidence="2">The sequence shown here is derived from an EMBL/GenBank/DDBJ whole genome shotgun (WGS) entry which is preliminary data.</text>
</comment>
<sequence length="125" mass="13957">MVLPGGERRIAAPGSGGQQHREEEEAASAARLRALAAPTHFLKQPLQLLRSCTRQAASRRDVHTRAKSVHTWVINGWECTQESEYTHFTERISAMCIKAGTLEQRASTHEQRSCTHKQCAHPRGC</sequence>
<feature type="region of interest" description="Disordered" evidence="1">
    <location>
        <begin position="1"/>
        <end position="29"/>
    </location>
</feature>
<feature type="compositionally biased region" description="Basic and acidic residues" evidence="1">
    <location>
        <begin position="1"/>
        <end position="10"/>
    </location>
</feature>
<dbReference type="Proteomes" id="UP001066276">
    <property type="component" value="Chromosome 7"/>
</dbReference>
<evidence type="ECO:0000256" key="1">
    <source>
        <dbReference type="SAM" id="MobiDB-lite"/>
    </source>
</evidence>
<dbReference type="EMBL" id="JANPWB010000011">
    <property type="protein sequence ID" value="KAJ1122761.1"/>
    <property type="molecule type" value="Genomic_DNA"/>
</dbReference>
<protein>
    <submittedName>
        <fullName evidence="2">Uncharacterized protein</fullName>
    </submittedName>
</protein>
<accession>A0AAV7P3J9</accession>